<gene>
    <name evidence="1" type="ORF">H5410_061225</name>
</gene>
<reference evidence="1 2" key="1">
    <citation type="submission" date="2020-09" db="EMBL/GenBank/DDBJ databases">
        <title>De no assembly of potato wild relative species, Solanum commersonii.</title>
        <authorList>
            <person name="Cho K."/>
        </authorList>
    </citation>
    <scope>NUCLEOTIDE SEQUENCE [LARGE SCALE GENOMIC DNA]</scope>
    <source>
        <strain evidence="1">LZ3.2</strain>
        <tissue evidence="1">Leaf</tissue>
    </source>
</reference>
<evidence type="ECO:0000313" key="1">
    <source>
        <dbReference type="EMBL" id="KAG5571459.1"/>
    </source>
</evidence>
<organism evidence="1 2">
    <name type="scientific">Solanum commersonii</name>
    <name type="common">Commerson's wild potato</name>
    <name type="synonym">Commerson's nightshade</name>
    <dbReference type="NCBI Taxonomy" id="4109"/>
    <lineage>
        <taxon>Eukaryota</taxon>
        <taxon>Viridiplantae</taxon>
        <taxon>Streptophyta</taxon>
        <taxon>Embryophyta</taxon>
        <taxon>Tracheophyta</taxon>
        <taxon>Spermatophyta</taxon>
        <taxon>Magnoliopsida</taxon>
        <taxon>eudicotyledons</taxon>
        <taxon>Gunneridae</taxon>
        <taxon>Pentapetalae</taxon>
        <taxon>asterids</taxon>
        <taxon>lamiids</taxon>
        <taxon>Solanales</taxon>
        <taxon>Solanaceae</taxon>
        <taxon>Solanoideae</taxon>
        <taxon>Solaneae</taxon>
        <taxon>Solanum</taxon>
    </lineage>
</organism>
<proteinExistence type="predicted"/>
<accession>A0A9J5W744</accession>
<keyword evidence="2" id="KW-1185">Reference proteome</keyword>
<dbReference type="Proteomes" id="UP000824120">
    <property type="component" value="Chromosome 12"/>
</dbReference>
<sequence>MTEQQGRGIHKFPEEDIETIAYQQEEDMMINEVAMKYKITSFNKLSRHLLCHWIVLLMEFRVLPLERENYYVHNPIIEDWYLIPAQKYYHVFNLTVILAFHPKGIIESYYHIVIAVPFLDQPIVFFEKNSSQSNSWRCSSLDFFELEDIIVIGGRFYMKCRAVYHLVFTVSMTLW</sequence>
<comment type="caution">
    <text evidence="1">The sequence shown here is derived from an EMBL/GenBank/DDBJ whole genome shotgun (WGS) entry which is preliminary data.</text>
</comment>
<evidence type="ECO:0000313" key="2">
    <source>
        <dbReference type="Proteomes" id="UP000824120"/>
    </source>
</evidence>
<dbReference type="AlphaFoldDB" id="A0A9J5W744"/>
<dbReference type="EMBL" id="JACXVP010000012">
    <property type="protein sequence ID" value="KAG5571459.1"/>
    <property type="molecule type" value="Genomic_DNA"/>
</dbReference>
<protein>
    <submittedName>
        <fullName evidence="1">Uncharacterized protein</fullName>
    </submittedName>
</protein>
<name>A0A9J5W744_SOLCO</name>